<keyword evidence="1" id="KW-0812">Transmembrane</keyword>
<accession>A0A375IE58</accession>
<name>A0A375IE58_9BURK</name>
<organism evidence="2 3">
    <name type="scientific">Cupriavidus taiwanensis</name>
    <dbReference type="NCBI Taxonomy" id="164546"/>
    <lineage>
        <taxon>Bacteria</taxon>
        <taxon>Pseudomonadati</taxon>
        <taxon>Pseudomonadota</taxon>
        <taxon>Betaproteobacteria</taxon>
        <taxon>Burkholderiales</taxon>
        <taxon>Burkholderiaceae</taxon>
        <taxon>Cupriavidus</taxon>
    </lineage>
</organism>
<sequence length="397" mass="43567">MSIKQFDLLASLYARVEFEPNRREGTLAIGDAATLQALQTVVAEEEEYALHLPEDDPESVKIGDTVAVEAGTPRTGIGFFTASFADLIRNPTARVAEPSGYFLIAEKFNSRSGEPAPDIVQRYRKLLDLIKLLGEAAAFLDHSLGRLVYIHDGKFEVPVQYTAAEVAALDVNVVEGLVSAIGVDTHREQKLAILAEAVRELTEATPPSARFVTLLAHLPDLAKKFSDGYRLFASSFSYEKVKSELEAARVDYAAKIHKVFTDIQNQILGIPVATVVVATQMKAATTVDANFYINVAVLIGAWIFVILVAALLLNQTHTLDVLKEEIERQKKGLEKLHKDVASNFSSVFHFLNCRLAVQRWLLRGVLAILFGGGILATVTFFFITDPARAALARFTGH</sequence>
<evidence type="ECO:0000313" key="2">
    <source>
        <dbReference type="EMBL" id="SPK73066.1"/>
    </source>
</evidence>
<keyword evidence="1" id="KW-0472">Membrane</keyword>
<feature type="transmembrane region" description="Helical" evidence="1">
    <location>
        <begin position="360"/>
        <end position="383"/>
    </location>
</feature>
<evidence type="ECO:0000313" key="3">
    <source>
        <dbReference type="Proteomes" id="UP000255505"/>
    </source>
</evidence>
<gene>
    <name evidence="2" type="ORF">CT19425_90170</name>
</gene>
<proteinExistence type="predicted"/>
<dbReference type="Proteomes" id="UP000255505">
    <property type="component" value="Chromosome I"/>
</dbReference>
<evidence type="ECO:0000256" key="1">
    <source>
        <dbReference type="SAM" id="Phobius"/>
    </source>
</evidence>
<feature type="transmembrane region" description="Helical" evidence="1">
    <location>
        <begin position="291"/>
        <end position="313"/>
    </location>
</feature>
<dbReference type="AlphaFoldDB" id="A0A375IE58"/>
<keyword evidence="1" id="KW-1133">Transmembrane helix</keyword>
<protein>
    <submittedName>
        <fullName evidence="2">Putative phage-related membrane protein</fullName>
    </submittedName>
</protein>
<reference evidence="2 3" key="1">
    <citation type="submission" date="2018-01" db="EMBL/GenBank/DDBJ databases">
        <authorList>
            <person name="Gaut B.S."/>
            <person name="Morton B.R."/>
            <person name="Clegg M.T."/>
            <person name="Duvall M.R."/>
        </authorList>
    </citation>
    <scope>NUCLEOTIDE SEQUENCE [LARGE SCALE GENOMIC DNA]</scope>
    <source>
        <strain evidence="2">Cupriavidus taiwanensis LMG 19425</strain>
    </source>
</reference>
<dbReference type="EMBL" id="LT991976">
    <property type="protein sequence ID" value="SPK73066.1"/>
    <property type="molecule type" value="Genomic_DNA"/>
</dbReference>
<dbReference type="RefSeq" id="WP_115662699.1">
    <property type="nucleotide sequence ID" value="NZ_LT991976.1"/>
</dbReference>